<dbReference type="InterPro" id="IPR022441">
    <property type="entry name" value="Para_beta_helix_rpt-2"/>
</dbReference>
<feature type="region of interest" description="Disordered" evidence="1">
    <location>
        <begin position="393"/>
        <end position="433"/>
    </location>
</feature>
<sequence>MGSAWAQPLPSLQPLIDAAKPGDVITPPAGTYAGPLLIDKAIILEGGGNVTIDSGGVGSVIVLQTDGATVRGLHLMNTGESHNDLDSGIQVRGNYNVIKDNDISDSLFGIDIQQSNNNIVARNRIQSKPFDLGVRGDGIRLWYSNDNRIEDNTIINARDVVVWYSKDNTISGNSISGGRYALHFMYAQYNLVSNNHFDNNSVGTFLMYSDGVVLRGNRISRGLGATGMGIGMKESSDVTVEDNTILYCATGIYMDVSPYQPGTTNRIVRNRLSFNSIGILFHNDWTGNVLEDNRFESNYVQVSVNAGASAKRNDWDGNYWDDYLGFDRNKDGIGDNAHEQRVYADRLWMDVPAASFFKGSAVLSMLDFLERLAPLSEPVLLLSDPRPKMTADVKVARADDETKEESAPHEGPQLKYDPFGLSNRVPKYMQQER</sequence>
<dbReference type="STRING" id="28181.BEN30_11480"/>
<dbReference type="SMART" id="SM00722">
    <property type="entry name" value="CASH"/>
    <property type="match status" value="2"/>
</dbReference>
<evidence type="ECO:0000256" key="1">
    <source>
        <dbReference type="SAM" id="MobiDB-lite"/>
    </source>
</evidence>
<gene>
    <name evidence="3" type="ORF">BEN30_11480</name>
</gene>
<proteinExistence type="predicted"/>
<dbReference type="Gene3D" id="2.160.20.10">
    <property type="entry name" value="Single-stranded right-handed beta-helix, Pectin lyase-like"/>
    <property type="match status" value="2"/>
</dbReference>
<dbReference type="SUPFAM" id="SSF51126">
    <property type="entry name" value="Pectin lyase-like"/>
    <property type="match status" value="1"/>
</dbReference>
<dbReference type="AlphaFoldDB" id="A0A1E5Q6Q7"/>
<feature type="compositionally biased region" description="Basic and acidic residues" evidence="1">
    <location>
        <begin position="393"/>
        <end position="408"/>
    </location>
</feature>
<keyword evidence="4" id="KW-1185">Reference proteome</keyword>
<dbReference type="NCBIfam" id="TIGR03804">
    <property type="entry name" value="para_beta_helix"/>
    <property type="match status" value="2"/>
</dbReference>
<accession>A0A1E5Q6Q7</accession>
<comment type="caution">
    <text evidence="3">The sequence shown here is derived from an EMBL/GenBank/DDBJ whole genome shotgun (WGS) entry which is preliminary data.</text>
</comment>
<feature type="domain" description="Carbohydrate-binding/sugar hydrolysis" evidence="2">
    <location>
        <begin position="169"/>
        <end position="336"/>
    </location>
</feature>
<dbReference type="EMBL" id="MCGG01000029">
    <property type="protein sequence ID" value="OEJ66696.1"/>
    <property type="molecule type" value="Genomic_DNA"/>
</dbReference>
<evidence type="ECO:0000259" key="2">
    <source>
        <dbReference type="SMART" id="SM00722"/>
    </source>
</evidence>
<dbReference type="OrthoDB" id="9767990at2"/>
<reference evidence="4" key="1">
    <citation type="submission" date="2016-07" db="EMBL/GenBank/DDBJ databases">
        <authorList>
            <person name="Florea S."/>
            <person name="Webb J.S."/>
            <person name="Jaromczyk J."/>
            <person name="Schardl C.L."/>
        </authorList>
    </citation>
    <scope>NUCLEOTIDE SEQUENCE [LARGE SCALE GENOMIC DNA]</scope>
    <source>
        <strain evidence="4">MV-1</strain>
    </source>
</reference>
<organism evidence="3 4">
    <name type="scientific">Magnetovibrio blakemorei</name>
    <dbReference type="NCBI Taxonomy" id="28181"/>
    <lineage>
        <taxon>Bacteria</taxon>
        <taxon>Pseudomonadati</taxon>
        <taxon>Pseudomonadota</taxon>
        <taxon>Alphaproteobacteria</taxon>
        <taxon>Rhodospirillales</taxon>
        <taxon>Magnetovibrionaceae</taxon>
        <taxon>Magnetovibrio</taxon>
    </lineage>
</organism>
<dbReference type="InterPro" id="IPR006626">
    <property type="entry name" value="PbH1"/>
</dbReference>
<dbReference type="InterPro" id="IPR011050">
    <property type="entry name" value="Pectin_lyase_fold/virulence"/>
</dbReference>
<dbReference type="InterPro" id="IPR026464">
    <property type="entry name" value="NosD_copper_fam"/>
</dbReference>
<dbReference type="InterPro" id="IPR007742">
    <property type="entry name" value="NosD_dom"/>
</dbReference>
<evidence type="ECO:0000313" key="4">
    <source>
        <dbReference type="Proteomes" id="UP000095347"/>
    </source>
</evidence>
<evidence type="ECO:0000313" key="3">
    <source>
        <dbReference type="EMBL" id="OEJ66696.1"/>
    </source>
</evidence>
<dbReference type="Proteomes" id="UP000095347">
    <property type="component" value="Unassembled WGS sequence"/>
</dbReference>
<dbReference type="RefSeq" id="WP_069958216.1">
    <property type="nucleotide sequence ID" value="NZ_MCGG01000029.1"/>
</dbReference>
<protein>
    <submittedName>
        <fullName evidence="3">Copper ABC transporter substrate-binding protein</fullName>
    </submittedName>
</protein>
<dbReference type="Pfam" id="PF05048">
    <property type="entry name" value="NosD"/>
    <property type="match status" value="1"/>
</dbReference>
<name>A0A1E5Q6Q7_9PROT</name>
<dbReference type="InterPro" id="IPR006633">
    <property type="entry name" value="Carb-bd_sugar_hydrolysis-dom"/>
</dbReference>
<feature type="domain" description="Carbohydrate-binding/sugar hydrolysis" evidence="2">
    <location>
        <begin position="19"/>
        <end position="161"/>
    </location>
</feature>
<dbReference type="NCBIfam" id="TIGR04247">
    <property type="entry name" value="NosD_copper_fam"/>
    <property type="match status" value="1"/>
</dbReference>
<dbReference type="InterPro" id="IPR012334">
    <property type="entry name" value="Pectin_lyas_fold"/>
</dbReference>
<dbReference type="SMART" id="SM00710">
    <property type="entry name" value="PbH1"/>
    <property type="match status" value="10"/>
</dbReference>